<keyword evidence="2 6" id="KW-0812">Transmembrane</keyword>
<dbReference type="PANTHER" id="PTHR41335:SF1">
    <property type="entry name" value="MEMBRANE PROTEIN"/>
    <property type="match status" value="1"/>
</dbReference>
<feature type="compositionally biased region" description="Basic and acidic residues" evidence="5">
    <location>
        <begin position="86"/>
        <end position="97"/>
    </location>
</feature>
<evidence type="ECO:0000313" key="8">
    <source>
        <dbReference type="EMBL" id="MCP0886803.1"/>
    </source>
</evidence>
<gene>
    <name evidence="8" type="ORF">LB941_05555</name>
</gene>
<evidence type="ECO:0000256" key="6">
    <source>
        <dbReference type="SAM" id="Phobius"/>
    </source>
</evidence>
<protein>
    <submittedName>
        <fullName evidence="8">LapA family protein</fullName>
    </submittedName>
</protein>
<feature type="region of interest" description="Disordered" evidence="5">
    <location>
        <begin position="77"/>
        <end position="97"/>
    </location>
</feature>
<evidence type="ECO:0000259" key="7">
    <source>
        <dbReference type="Pfam" id="PF06305"/>
    </source>
</evidence>
<dbReference type="Proteomes" id="UP001139006">
    <property type="component" value="Unassembled WGS sequence"/>
</dbReference>
<feature type="domain" description="Lipopolysaccharide assembly protein A" evidence="7">
    <location>
        <begin position="24"/>
        <end position="79"/>
    </location>
</feature>
<comment type="caution">
    <text evidence="8">The sequence shown here is derived from an EMBL/GenBank/DDBJ whole genome shotgun (WGS) entry which is preliminary data.</text>
</comment>
<keyword evidence="1" id="KW-1003">Cell membrane</keyword>
<feature type="transmembrane region" description="Helical" evidence="6">
    <location>
        <begin position="7"/>
        <end position="25"/>
    </location>
</feature>
<organism evidence="8 9">
    <name type="scientific">Ligilactobacillus ubinensis</name>
    <dbReference type="NCBI Taxonomy" id="2876789"/>
    <lineage>
        <taxon>Bacteria</taxon>
        <taxon>Bacillati</taxon>
        <taxon>Bacillota</taxon>
        <taxon>Bacilli</taxon>
        <taxon>Lactobacillales</taxon>
        <taxon>Lactobacillaceae</taxon>
        <taxon>Ligilactobacillus</taxon>
    </lineage>
</organism>
<evidence type="ECO:0000256" key="4">
    <source>
        <dbReference type="ARBA" id="ARBA00023136"/>
    </source>
</evidence>
<dbReference type="GO" id="GO:0005886">
    <property type="term" value="C:plasma membrane"/>
    <property type="evidence" value="ECO:0007669"/>
    <property type="project" value="InterPro"/>
</dbReference>
<keyword evidence="4 6" id="KW-0472">Membrane</keyword>
<evidence type="ECO:0000313" key="9">
    <source>
        <dbReference type="Proteomes" id="UP001139006"/>
    </source>
</evidence>
<dbReference type="InterPro" id="IPR010445">
    <property type="entry name" value="LapA_dom"/>
</dbReference>
<name>A0A9X2FM04_9LACO</name>
<accession>A0A9X2FM04</accession>
<keyword evidence="9" id="KW-1185">Reference proteome</keyword>
<dbReference type="PANTHER" id="PTHR41335">
    <property type="entry name" value="MEMBRANE PROTEIN-RELATED"/>
    <property type="match status" value="1"/>
</dbReference>
<evidence type="ECO:0000256" key="1">
    <source>
        <dbReference type="ARBA" id="ARBA00022475"/>
    </source>
</evidence>
<dbReference type="RefSeq" id="WP_253360177.1">
    <property type="nucleotide sequence ID" value="NZ_JAIULA010000008.1"/>
</dbReference>
<proteinExistence type="predicted"/>
<sequence>MKKQWQMVGTTLLILVIVVFSWLNVQKVTVNFGITYVTMPLVIILVVSVLIGMLIAVSFSMMTILKLKNELKKTKQNLEVNKNMRRSTDKKSSEQKG</sequence>
<dbReference type="AlphaFoldDB" id="A0A9X2FM04"/>
<keyword evidence="3 6" id="KW-1133">Transmembrane helix</keyword>
<dbReference type="Pfam" id="PF06305">
    <property type="entry name" value="LapA_dom"/>
    <property type="match status" value="1"/>
</dbReference>
<reference evidence="8 9" key="1">
    <citation type="journal article" date="2023" name="Int. J. Syst. Evol. Microbiol.">
        <title>Ligilactobacillus ubinensis sp. nov., a novel species isolated from the wild ferment of a durian fruit (Durio zibethinus).</title>
        <authorList>
            <person name="Heng Y.C."/>
            <person name="Menon N."/>
            <person name="Chen B."/>
            <person name="Loo B.Z.L."/>
            <person name="Wong G.W.J."/>
            <person name="Lim A.C.H."/>
            <person name="Silvaraju S."/>
            <person name="Kittelmann S."/>
        </authorList>
    </citation>
    <scope>NUCLEOTIDE SEQUENCE [LARGE SCALE GENOMIC DNA]</scope>
    <source>
        <strain evidence="8 9">WILCCON 0076</strain>
    </source>
</reference>
<evidence type="ECO:0000256" key="5">
    <source>
        <dbReference type="SAM" id="MobiDB-lite"/>
    </source>
</evidence>
<dbReference type="EMBL" id="JAIULA010000008">
    <property type="protein sequence ID" value="MCP0886803.1"/>
    <property type="molecule type" value="Genomic_DNA"/>
</dbReference>
<evidence type="ECO:0000256" key="2">
    <source>
        <dbReference type="ARBA" id="ARBA00022692"/>
    </source>
</evidence>
<feature type="transmembrane region" description="Helical" evidence="6">
    <location>
        <begin position="37"/>
        <end position="65"/>
    </location>
</feature>
<evidence type="ECO:0000256" key="3">
    <source>
        <dbReference type="ARBA" id="ARBA00022989"/>
    </source>
</evidence>